<evidence type="ECO:0000256" key="1">
    <source>
        <dbReference type="SAM" id="SignalP"/>
    </source>
</evidence>
<reference evidence="2 3" key="1">
    <citation type="journal article" date="2013" name="Genome Biol.">
        <title>Comparative genomics of the core and accessory genomes of 48 Sinorhizobium strains comprising five genospecies.</title>
        <authorList>
            <person name="Sugawara M."/>
            <person name="Epstein B."/>
            <person name="Badgley B.D."/>
            <person name="Unno T."/>
            <person name="Xu L."/>
            <person name="Reese J."/>
            <person name="Gyaneshwar P."/>
            <person name="Denny R."/>
            <person name="Mudge J."/>
            <person name="Bharti A.K."/>
            <person name="Farmer A.D."/>
            <person name="May G.D."/>
            <person name="Woodward J.E."/>
            <person name="Medigue C."/>
            <person name="Vallenet D."/>
            <person name="Lajus A."/>
            <person name="Rouy Z."/>
            <person name="Martinez-Vaz B."/>
            <person name="Tiffin P."/>
            <person name="Young N.D."/>
            <person name="Sadowsky M.J."/>
        </authorList>
    </citation>
    <scope>NUCLEOTIDE SEQUENCE [LARGE SCALE GENOMIC DNA]</scope>
    <source>
        <strain evidence="2 3">USDA205</strain>
    </source>
</reference>
<keyword evidence="1" id="KW-0732">Signal</keyword>
<sequence>MPVKIKRIKIVVRVLLAATVFAAPATASEWGCEVLLCASSSNPSWRGVPACHPPMTRLISAMKKPGFDWPTCPEAGTGSPSFERYAACPEGYRVGSSLDRNGFAREANLCVKTVNMCQGKAHGLYNSDRQQGCIQTISISRPLRPEPYFFDIKNDTSGQTERHWFELHN</sequence>
<dbReference type="AlphaFoldDB" id="A0A844A4A4"/>
<evidence type="ECO:0000313" key="2">
    <source>
        <dbReference type="EMBL" id="MQX06978.1"/>
    </source>
</evidence>
<comment type="caution">
    <text evidence="2">The sequence shown here is derived from an EMBL/GenBank/DDBJ whole genome shotgun (WGS) entry which is preliminary data.</text>
</comment>
<evidence type="ECO:0000313" key="3">
    <source>
        <dbReference type="Proteomes" id="UP000466694"/>
    </source>
</evidence>
<feature type="signal peptide" evidence="1">
    <location>
        <begin position="1"/>
        <end position="27"/>
    </location>
</feature>
<name>A0A844A4A4_RHIFR</name>
<dbReference type="RefSeq" id="WP_051000162.1">
    <property type="nucleotide sequence ID" value="NZ_BJNI01000059.1"/>
</dbReference>
<accession>A0A844A4A4</accession>
<feature type="chain" id="PRO_5032709384" evidence="1">
    <location>
        <begin position="28"/>
        <end position="169"/>
    </location>
</feature>
<proteinExistence type="predicted"/>
<protein>
    <submittedName>
        <fullName evidence="2">Uncharacterized protein</fullName>
    </submittedName>
</protein>
<gene>
    <name evidence="2" type="ORF">GHK48_01155</name>
</gene>
<organism evidence="2 3">
    <name type="scientific">Rhizobium fredii</name>
    <name type="common">Sinorhizobium fredii</name>
    <dbReference type="NCBI Taxonomy" id="380"/>
    <lineage>
        <taxon>Bacteria</taxon>
        <taxon>Pseudomonadati</taxon>
        <taxon>Pseudomonadota</taxon>
        <taxon>Alphaproteobacteria</taxon>
        <taxon>Hyphomicrobiales</taxon>
        <taxon>Rhizobiaceae</taxon>
        <taxon>Sinorhizobium/Ensifer group</taxon>
        <taxon>Sinorhizobium</taxon>
    </lineage>
</organism>
<dbReference type="EMBL" id="WISZ01000026">
    <property type="protein sequence ID" value="MQX06978.1"/>
    <property type="molecule type" value="Genomic_DNA"/>
</dbReference>
<dbReference type="Proteomes" id="UP000466694">
    <property type="component" value="Unassembled WGS sequence"/>
</dbReference>